<evidence type="ECO:0000313" key="1">
    <source>
        <dbReference type="EMBL" id="MBM2622001.1"/>
    </source>
</evidence>
<keyword evidence="2" id="KW-1185">Reference proteome</keyword>
<accession>A0ABS2AQ85</accession>
<dbReference type="EMBL" id="JAENHP010000023">
    <property type="protein sequence ID" value="MBM2622001.1"/>
    <property type="molecule type" value="Genomic_DNA"/>
</dbReference>
<sequence length="59" mass="6294">MTADSLEHRWVRDWASDLDDQLRAVLSAFDDYYPFPPGENAVVWAEPGAASAGGAGAAV</sequence>
<comment type="caution">
    <text evidence="1">The sequence shown here is derived from an EMBL/GenBank/DDBJ whole genome shotgun (WGS) entry which is preliminary data.</text>
</comment>
<reference evidence="1 2" key="1">
    <citation type="submission" date="2021-01" db="EMBL/GenBank/DDBJ databases">
        <title>Actinoplanes sp. nov. LDG1-06 isolated from lichen.</title>
        <authorList>
            <person name="Saeng-In P."/>
            <person name="Phongsopitanun W."/>
            <person name="Kanchanasin P."/>
            <person name="Yuki M."/>
            <person name="Kudo T."/>
            <person name="Ohkuma M."/>
            <person name="Tanasupawat S."/>
        </authorList>
    </citation>
    <scope>NUCLEOTIDE SEQUENCE [LARGE SCALE GENOMIC DNA]</scope>
    <source>
        <strain evidence="1 2">LDG1-06</strain>
    </source>
</reference>
<evidence type="ECO:0008006" key="3">
    <source>
        <dbReference type="Google" id="ProtNLM"/>
    </source>
</evidence>
<dbReference type="RefSeq" id="WP_203382226.1">
    <property type="nucleotide sequence ID" value="NZ_JAENHP010000023.1"/>
</dbReference>
<proteinExistence type="predicted"/>
<dbReference type="Proteomes" id="UP000632138">
    <property type="component" value="Unassembled WGS sequence"/>
</dbReference>
<evidence type="ECO:0000313" key="2">
    <source>
        <dbReference type="Proteomes" id="UP000632138"/>
    </source>
</evidence>
<name>A0ABS2AQ85_9ACTN</name>
<organism evidence="1 2">
    <name type="scientific">Paractinoplanes ovalisporus</name>
    <dbReference type="NCBI Taxonomy" id="2810368"/>
    <lineage>
        <taxon>Bacteria</taxon>
        <taxon>Bacillati</taxon>
        <taxon>Actinomycetota</taxon>
        <taxon>Actinomycetes</taxon>
        <taxon>Micromonosporales</taxon>
        <taxon>Micromonosporaceae</taxon>
        <taxon>Paractinoplanes</taxon>
    </lineage>
</organism>
<protein>
    <recommendedName>
        <fullName evidence="3">GNAT family N-acetyltransferase</fullName>
    </recommendedName>
</protein>
<gene>
    <name evidence="1" type="ORF">JIG36_41515</name>
</gene>